<dbReference type="STRING" id="1233.SAMN05216387_102290"/>
<accession>A0A1H7IT57</accession>
<proteinExistence type="predicted"/>
<dbReference type="Proteomes" id="UP000198620">
    <property type="component" value="Unassembled WGS sequence"/>
</dbReference>
<evidence type="ECO:0000313" key="2">
    <source>
        <dbReference type="Proteomes" id="UP000198620"/>
    </source>
</evidence>
<name>A0A1H7IT57_9PROT</name>
<organism evidence="1 2">
    <name type="scientific">Nitrosovibrio tenuis</name>
    <dbReference type="NCBI Taxonomy" id="1233"/>
    <lineage>
        <taxon>Bacteria</taxon>
        <taxon>Pseudomonadati</taxon>
        <taxon>Pseudomonadota</taxon>
        <taxon>Betaproteobacteria</taxon>
        <taxon>Nitrosomonadales</taxon>
        <taxon>Nitrosomonadaceae</taxon>
        <taxon>Nitrosovibrio</taxon>
    </lineage>
</organism>
<reference evidence="1 2" key="1">
    <citation type="submission" date="2016-10" db="EMBL/GenBank/DDBJ databases">
        <authorList>
            <person name="de Groot N.N."/>
        </authorList>
    </citation>
    <scope>NUCLEOTIDE SEQUENCE [LARGE SCALE GENOMIC DNA]</scope>
    <source>
        <strain evidence="1 2">Nv1</strain>
    </source>
</reference>
<dbReference type="AlphaFoldDB" id="A0A1H7IT57"/>
<keyword evidence="2" id="KW-1185">Reference proteome</keyword>
<dbReference type="EMBL" id="FOBH01000002">
    <property type="protein sequence ID" value="SEK65606.1"/>
    <property type="molecule type" value="Genomic_DNA"/>
</dbReference>
<sequence length="244" mass="26258">MEKILKVKEVGLAVPESFPPQLHISASGTVPTAGWSNPQLMPHVHIQAPPDGIYGFDFVAVPPEGATAQVISSIEVADVWENLPEGIKGVRIHASQNSKTILLDLSKPDRQPNRYIFTNAEGVKRVVFFPEVLGPLDEGESLAGPQLEYHGAEGQLTFHGDDISQEQTVLGTLISVALKLNMDAGGLDFALVLPPVNLGGRAHQAFETVSFKIHSKGRMARPAGPELTYEVVHLNGIAEDIPVL</sequence>
<dbReference type="RefSeq" id="WP_090827376.1">
    <property type="nucleotide sequence ID" value="NZ_FOBH01000002.1"/>
</dbReference>
<dbReference type="OrthoDB" id="6961139at2"/>
<gene>
    <name evidence="1" type="ORF">SAMN05216387_102290</name>
</gene>
<protein>
    <submittedName>
        <fullName evidence="1">Uncharacterized protein</fullName>
    </submittedName>
</protein>
<evidence type="ECO:0000313" key="1">
    <source>
        <dbReference type="EMBL" id="SEK65606.1"/>
    </source>
</evidence>